<evidence type="ECO:0008006" key="5">
    <source>
        <dbReference type="Google" id="ProtNLM"/>
    </source>
</evidence>
<keyword evidence="4" id="KW-1185">Reference proteome</keyword>
<dbReference type="SUPFAM" id="SSF48371">
    <property type="entry name" value="ARM repeat"/>
    <property type="match status" value="1"/>
</dbReference>
<protein>
    <recommendedName>
        <fullName evidence="5">ARM repeat superfamily protein</fullName>
    </recommendedName>
</protein>
<dbReference type="EMBL" id="JBHFFA010000002">
    <property type="protein sequence ID" value="KAL2644482.1"/>
    <property type="molecule type" value="Genomic_DNA"/>
</dbReference>
<evidence type="ECO:0000313" key="4">
    <source>
        <dbReference type="Proteomes" id="UP001605036"/>
    </source>
</evidence>
<dbReference type="InterPro" id="IPR045478">
    <property type="entry name" value="Exportin-5_C"/>
</dbReference>
<feature type="domain" description="Exportin-1/Importin-beta-like" evidence="1">
    <location>
        <begin position="132"/>
        <end position="291"/>
    </location>
</feature>
<feature type="domain" description="Exportin-5 C-terminal" evidence="2">
    <location>
        <begin position="352"/>
        <end position="1226"/>
    </location>
</feature>
<organism evidence="3 4">
    <name type="scientific">Riccia fluitans</name>
    <dbReference type="NCBI Taxonomy" id="41844"/>
    <lineage>
        <taxon>Eukaryota</taxon>
        <taxon>Viridiplantae</taxon>
        <taxon>Streptophyta</taxon>
        <taxon>Embryophyta</taxon>
        <taxon>Marchantiophyta</taxon>
        <taxon>Marchantiopsida</taxon>
        <taxon>Marchantiidae</taxon>
        <taxon>Marchantiales</taxon>
        <taxon>Ricciaceae</taxon>
        <taxon>Riccia</taxon>
    </lineage>
</organism>
<dbReference type="AlphaFoldDB" id="A0ABD1ZCW2"/>
<name>A0ABD1ZCW2_9MARC</name>
<proteinExistence type="predicted"/>
<comment type="caution">
    <text evidence="3">The sequence shown here is derived from an EMBL/GenBank/DDBJ whole genome shotgun (WGS) entry which is preliminary data.</text>
</comment>
<reference evidence="3 4" key="1">
    <citation type="submission" date="2024-09" db="EMBL/GenBank/DDBJ databases">
        <title>Chromosome-scale assembly of Riccia fluitans.</title>
        <authorList>
            <person name="Paukszto L."/>
            <person name="Sawicki J."/>
            <person name="Karawczyk K."/>
            <person name="Piernik-Szablinska J."/>
            <person name="Szczecinska M."/>
            <person name="Mazdziarz M."/>
        </authorList>
    </citation>
    <scope>NUCLEOTIDE SEQUENCE [LARGE SCALE GENOMIC DNA]</scope>
    <source>
        <strain evidence="3">Rf_01</strain>
        <tissue evidence="3">Aerial parts of the thallus</tissue>
    </source>
</reference>
<sequence length="1263" mass="139024">MLCFFDYKNEDLLLIVALRSLSRRPNKRTNCVSVIHLYEKERGKGENAGSSLEVAATAYLESVKAGNVHTLAAVSYSLVRQEWSSEVRLYGFKMLQHLIRLRWDELSSEEHRQMVFMALNMIQEVAKPHEQWALKSQAAALVAEVSRRGGPPMWKEMLPDLFGLSASSSIHAELVAMVLRWLPEDVTVHNEDLEGERRRQLLFGLTQTLPETLPFLFQLLETHFTAAMTFAASNQEEAAKQHAAAVAATLNAVVAYAEWAPVTSMVEYRLVEACGILQSAPQFRLSACEVLKLIAARRKPADDTAPLFAAPMVHVFEALSSASEAFLMYIGQQTSATMEAFGGTKSALEEIDIEYGECLCEAMVAFGSHNLQCILEDETKLGTYLRRMLGFLQLRSYALHSQALPLWLTLLRDTASSVVNKGDTPGPAFSTENGLVAAHVEKEKKGVAALITEDLCAVLLELAFPRLLVKGPEMDGSEDFSTPVDYSQYRSRLLELVRLVATIKPLVAVTKVAQQLEIVLNVGDPLHPSSQEILSLETTQVMLETVINGIPEVLMEAEASSKRELGLKLEAMFTRLYNIDWKIPGLVEILGGYLDAMGPFLKHSQAAVPMVIEKLFSMLLSLPSMRADQALDAATANSLKAISRARLQVCTSFLRVAKAADTALLPYAQRIATTIEDLQQQGRLPRGEVNLLGEALLVIGSAGGNLQHKQVLDWLLSPLRLRWEQPEWQQRFLNSPLGIVELLSCKDRIFMGPAASESKSYNEEVWLIYHTVTFFERALRRSAEPRKFRTPTVIGDKIVEDMDSSSLGAGSSPMGVHLKWMLPPLLKLLRCIHALWSDAIMPTLPPEFRVALAMGVPEQLSLLGTAGSGSATSFSVEISQMEGTANGIDSKENDIRTWLKGIRDSGYNVLGLAAARIGEEFFDDTDCRAAACAVALIENISYMEMHHLRQLIHSVIVFFVKHCPRPHWNSWLGRLLPRVLVHCQSILSSSWTSLIREGSVKTPVNLVVSAAVGSDDGSSRAIKTEVIVEKLLRDLTRETCHVLAVIATLSPRQQMPSEHQPATDVTLIIGSDTMIGFLMQQREAALAALHLGIKALEWPDSETVHKAVNFCGAVVSMAAVLTDMELQDIVGRNMFLAAIRGLTLESNAVGQAELIGLIREIYLRLSAHSQNPRQVLLSLPSISQDVLAAFDKALGKTSSVKEQRQLVKNLLLTAGGDQLKALKTQKNTSVITNVTNRSVDGHRAGGHSLFEDSGPIGLASFVM</sequence>
<dbReference type="Pfam" id="PF19273">
    <property type="entry name" value="Exportin-5"/>
    <property type="match status" value="1"/>
</dbReference>
<dbReference type="Gene3D" id="1.25.10.10">
    <property type="entry name" value="Leucine-rich Repeat Variant"/>
    <property type="match status" value="1"/>
</dbReference>
<gene>
    <name evidence="3" type="ORF">R1flu_012069</name>
</gene>
<dbReference type="PANTHER" id="PTHR11223:SF3">
    <property type="entry name" value="EXPORTIN-5"/>
    <property type="match status" value="1"/>
</dbReference>
<dbReference type="PANTHER" id="PTHR11223">
    <property type="entry name" value="EXPORTIN 1/5"/>
    <property type="match status" value="1"/>
</dbReference>
<dbReference type="InterPro" id="IPR045065">
    <property type="entry name" value="XPO1/5"/>
</dbReference>
<evidence type="ECO:0000313" key="3">
    <source>
        <dbReference type="EMBL" id="KAL2644482.1"/>
    </source>
</evidence>
<dbReference type="InterPro" id="IPR011989">
    <property type="entry name" value="ARM-like"/>
</dbReference>
<dbReference type="InterPro" id="IPR016024">
    <property type="entry name" value="ARM-type_fold"/>
</dbReference>
<evidence type="ECO:0000259" key="2">
    <source>
        <dbReference type="Pfam" id="PF19273"/>
    </source>
</evidence>
<dbReference type="InterPro" id="IPR013598">
    <property type="entry name" value="Exportin-1/Importin-b-like"/>
</dbReference>
<dbReference type="Proteomes" id="UP001605036">
    <property type="component" value="Unassembled WGS sequence"/>
</dbReference>
<dbReference type="Pfam" id="PF08389">
    <property type="entry name" value="Xpo1"/>
    <property type="match status" value="1"/>
</dbReference>
<accession>A0ABD1ZCW2</accession>
<evidence type="ECO:0000259" key="1">
    <source>
        <dbReference type="Pfam" id="PF08389"/>
    </source>
</evidence>